<dbReference type="Proteomes" id="UP000662637">
    <property type="component" value="Unassembled WGS sequence"/>
</dbReference>
<dbReference type="InterPro" id="IPR003598">
    <property type="entry name" value="Ig_sub2"/>
</dbReference>
<dbReference type="EMBL" id="WJEC01000508">
    <property type="protein sequence ID" value="KAF7482864.1"/>
    <property type="molecule type" value="Genomic_DNA"/>
</dbReference>
<evidence type="ECO:0000313" key="7">
    <source>
        <dbReference type="Proteomes" id="UP000335636"/>
    </source>
</evidence>
<evidence type="ECO:0000259" key="3">
    <source>
        <dbReference type="PROSITE" id="PS50835"/>
    </source>
</evidence>
<reference evidence="5" key="2">
    <citation type="submission" date="2020-08" db="EMBL/GenBank/DDBJ databases">
        <authorList>
            <person name="Shumante A."/>
            <person name="Zimin A.V."/>
            <person name="Puiu D."/>
            <person name="Salzberg S.L."/>
        </authorList>
    </citation>
    <scope>NUCLEOTIDE SEQUENCE</scope>
    <source>
        <strain evidence="5">WC2-LM</strain>
        <tissue evidence="5">Liver</tissue>
    </source>
</reference>
<protein>
    <submittedName>
        <fullName evidence="6">Uncharacterized protein</fullName>
    </submittedName>
</protein>
<dbReference type="Proteomes" id="UP000335636">
    <property type="component" value="Unassembled WGS sequence"/>
</dbReference>
<keyword evidence="2" id="KW-0393">Immunoglobulin domain</keyword>
<gene>
    <name evidence="5" type="ORF">GHT09_005834</name>
    <name evidence="6" type="ORF">MONAX_5E013303</name>
</gene>
<sequence length="190" mass="20474">MLQCKVCGRPKPTITWKGPDQNILDSDNSSATYTVSSCDSGEITLKICNLMPQDSGIYTCIATNDHGTASTSATVKVQGVPAAPNRPIAQERSCTSVILRWLPPASTGNCTISGYTVEYREEDLSPGCPYQFRVSASNPWGISLPSEPSEFVRLPEYGESHQAYDPCVVEASTRPTLLDTLAAQCHISPS</sequence>
<name>A0A5E4ANT2_MARMO</name>
<evidence type="ECO:0000259" key="4">
    <source>
        <dbReference type="PROSITE" id="PS50853"/>
    </source>
</evidence>
<dbReference type="PANTHER" id="PTHR13817:SF166">
    <property type="entry name" value="NEURONAL IGCAM-RELATED"/>
    <property type="match status" value="1"/>
</dbReference>
<evidence type="ECO:0000313" key="6">
    <source>
        <dbReference type="EMBL" id="VTJ59077.1"/>
    </source>
</evidence>
<dbReference type="InterPro" id="IPR013098">
    <property type="entry name" value="Ig_I-set"/>
</dbReference>
<dbReference type="PROSITE" id="PS50835">
    <property type="entry name" value="IG_LIKE"/>
    <property type="match status" value="1"/>
</dbReference>
<dbReference type="InterPro" id="IPR003961">
    <property type="entry name" value="FN3_dom"/>
</dbReference>
<dbReference type="PANTHER" id="PTHR13817">
    <property type="entry name" value="TITIN"/>
    <property type="match status" value="1"/>
</dbReference>
<dbReference type="InterPro" id="IPR050964">
    <property type="entry name" value="Striated_Muscle_Regulatory"/>
</dbReference>
<evidence type="ECO:0000256" key="2">
    <source>
        <dbReference type="ARBA" id="ARBA00023319"/>
    </source>
</evidence>
<organism evidence="6 7">
    <name type="scientific">Marmota monax</name>
    <name type="common">Woodchuck</name>
    <dbReference type="NCBI Taxonomy" id="9995"/>
    <lineage>
        <taxon>Eukaryota</taxon>
        <taxon>Metazoa</taxon>
        <taxon>Chordata</taxon>
        <taxon>Craniata</taxon>
        <taxon>Vertebrata</taxon>
        <taxon>Euteleostomi</taxon>
        <taxon>Mammalia</taxon>
        <taxon>Eutheria</taxon>
        <taxon>Euarchontoglires</taxon>
        <taxon>Glires</taxon>
        <taxon>Rodentia</taxon>
        <taxon>Sciuromorpha</taxon>
        <taxon>Sciuridae</taxon>
        <taxon>Xerinae</taxon>
        <taxon>Marmotini</taxon>
        <taxon>Marmota</taxon>
    </lineage>
</organism>
<feature type="domain" description="Fibronectin type-III" evidence="4">
    <location>
        <begin position="61"/>
        <end position="157"/>
    </location>
</feature>
<dbReference type="InterPro" id="IPR007110">
    <property type="entry name" value="Ig-like_dom"/>
</dbReference>
<keyword evidence="7" id="KW-1185">Reference proteome</keyword>
<proteinExistence type="predicted"/>
<dbReference type="FunFam" id="2.60.40.10:FF:000368">
    <property type="entry name" value="kalirin isoform X1"/>
    <property type="match status" value="1"/>
</dbReference>
<dbReference type="PROSITE" id="PS50853">
    <property type="entry name" value="FN3"/>
    <property type="match status" value="1"/>
</dbReference>
<evidence type="ECO:0000256" key="1">
    <source>
        <dbReference type="ARBA" id="ARBA00022737"/>
    </source>
</evidence>
<feature type="domain" description="Ig-like" evidence="3">
    <location>
        <begin position="1"/>
        <end position="76"/>
    </location>
</feature>
<keyword evidence="1" id="KW-0677">Repeat</keyword>
<dbReference type="InterPro" id="IPR013783">
    <property type="entry name" value="Ig-like_fold"/>
</dbReference>
<accession>A0A5E4ANT2</accession>
<dbReference type="SMART" id="SM00408">
    <property type="entry name" value="IGc2"/>
    <property type="match status" value="1"/>
</dbReference>
<dbReference type="Pfam" id="PF07679">
    <property type="entry name" value="I-set"/>
    <property type="match status" value="1"/>
</dbReference>
<dbReference type="CDD" id="cd00063">
    <property type="entry name" value="FN3"/>
    <property type="match status" value="1"/>
</dbReference>
<dbReference type="Gene3D" id="2.60.40.10">
    <property type="entry name" value="Immunoglobulins"/>
    <property type="match status" value="3"/>
</dbReference>
<dbReference type="InterPro" id="IPR036116">
    <property type="entry name" value="FN3_sf"/>
</dbReference>
<dbReference type="SUPFAM" id="SSF49265">
    <property type="entry name" value="Fibronectin type III"/>
    <property type="match status" value="1"/>
</dbReference>
<dbReference type="Pfam" id="PF00041">
    <property type="entry name" value="fn3"/>
    <property type="match status" value="1"/>
</dbReference>
<dbReference type="SMART" id="SM00060">
    <property type="entry name" value="FN3"/>
    <property type="match status" value="1"/>
</dbReference>
<dbReference type="AlphaFoldDB" id="A0A5E4ANT2"/>
<reference evidence="6 7" key="1">
    <citation type="submission" date="2019-04" db="EMBL/GenBank/DDBJ databases">
        <authorList>
            <person name="Alioto T."/>
            <person name="Alioto T."/>
        </authorList>
    </citation>
    <scope>NUCLEOTIDE SEQUENCE [LARGE SCALE GENOMIC DNA]</scope>
</reference>
<dbReference type="CDD" id="cd00096">
    <property type="entry name" value="Ig"/>
    <property type="match status" value="1"/>
</dbReference>
<evidence type="ECO:0000313" key="5">
    <source>
        <dbReference type="EMBL" id="KAF7482864.1"/>
    </source>
</evidence>
<dbReference type="EMBL" id="CABDUW010000115">
    <property type="protein sequence ID" value="VTJ59077.1"/>
    <property type="molecule type" value="Genomic_DNA"/>
</dbReference>